<comment type="caution">
    <text evidence="1">The sequence shown here is derived from an EMBL/GenBank/DDBJ whole genome shotgun (WGS) entry which is preliminary data.</text>
</comment>
<protein>
    <submittedName>
        <fullName evidence="1">Uncharacterized protein</fullName>
    </submittedName>
</protein>
<keyword evidence="2" id="KW-1185">Reference proteome</keyword>
<organism evidence="1 2">
    <name type="scientific">Salix brachista</name>
    <dbReference type="NCBI Taxonomy" id="2182728"/>
    <lineage>
        <taxon>Eukaryota</taxon>
        <taxon>Viridiplantae</taxon>
        <taxon>Streptophyta</taxon>
        <taxon>Embryophyta</taxon>
        <taxon>Tracheophyta</taxon>
        <taxon>Spermatophyta</taxon>
        <taxon>Magnoliopsida</taxon>
        <taxon>eudicotyledons</taxon>
        <taxon>Gunneridae</taxon>
        <taxon>Pentapetalae</taxon>
        <taxon>rosids</taxon>
        <taxon>fabids</taxon>
        <taxon>Malpighiales</taxon>
        <taxon>Salicaceae</taxon>
        <taxon>Saliceae</taxon>
        <taxon>Salix</taxon>
    </lineage>
</organism>
<dbReference type="AlphaFoldDB" id="A0A5N5P241"/>
<dbReference type="PANTHER" id="PTHR33978">
    <property type="entry name" value="SERINE/THREONINE-KINASE"/>
    <property type="match status" value="1"/>
</dbReference>
<accession>A0A5N5P241</accession>
<reference evidence="2" key="1">
    <citation type="journal article" date="2019" name="Gigascience">
        <title>De novo genome assembly of the endangered Acer yangbiense, a plant species with extremely small populations endemic to Yunnan Province, China.</title>
        <authorList>
            <person name="Yang J."/>
            <person name="Wariss H.M."/>
            <person name="Tao L."/>
            <person name="Zhang R."/>
            <person name="Yun Q."/>
            <person name="Hollingsworth P."/>
            <person name="Dao Z."/>
            <person name="Luo G."/>
            <person name="Guo H."/>
            <person name="Ma Y."/>
            <person name="Sun W."/>
        </authorList>
    </citation>
    <scope>NUCLEOTIDE SEQUENCE [LARGE SCALE GENOMIC DNA]</scope>
    <source>
        <strain evidence="2">cv. br00</strain>
    </source>
</reference>
<sequence>MEGKGKKEQGAINVWDCGSNLYDSYEIASIGHLIDRHSLALSSPCGPEKEGRVVIDYASMPRDQEKGLQVKKEGLRSRIIRIFFWKRRMIKERKDRKVELNTSSVQKVRDHAPVLPSAESFSTPKLDYPNQSCHLNGLTYPNQYSLGLLKPNKPHNRTGSTSSDFLTIRYELRVTTPCFIFHLLWESHMFCPLLKRMACSGRERRLVEERIHACNAFGDAGNFDMVRRPSTSFSHLLKLSVVDDMHPDHLAR</sequence>
<evidence type="ECO:0000313" key="2">
    <source>
        <dbReference type="Proteomes" id="UP000326939"/>
    </source>
</evidence>
<evidence type="ECO:0000313" key="1">
    <source>
        <dbReference type="EMBL" id="KAB5573489.1"/>
    </source>
</evidence>
<name>A0A5N5P241_9ROSI</name>
<dbReference type="Proteomes" id="UP000326939">
    <property type="component" value="Chromosome 1"/>
</dbReference>
<dbReference type="PANTHER" id="PTHR33978:SF19">
    <property type="match status" value="1"/>
</dbReference>
<proteinExistence type="predicted"/>
<dbReference type="EMBL" id="VDCV01000001">
    <property type="protein sequence ID" value="KAB5573489.1"/>
    <property type="molecule type" value="Genomic_DNA"/>
</dbReference>
<gene>
    <name evidence="1" type="ORF">DKX38_000683</name>
</gene>